<comment type="caution">
    <text evidence="2">The sequence shown here is derived from an EMBL/GenBank/DDBJ whole genome shotgun (WGS) entry which is preliminary data.</text>
</comment>
<feature type="region of interest" description="Disordered" evidence="1">
    <location>
        <begin position="20"/>
        <end position="163"/>
    </location>
</feature>
<accession>A0AAW0YI54</accession>
<feature type="compositionally biased region" description="Pro residues" evidence="1">
    <location>
        <begin position="94"/>
        <end position="109"/>
    </location>
</feature>
<dbReference type="Proteomes" id="UP001445076">
    <property type="component" value="Unassembled WGS sequence"/>
</dbReference>
<feature type="compositionally biased region" description="Basic and acidic residues" evidence="1">
    <location>
        <begin position="153"/>
        <end position="163"/>
    </location>
</feature>
<name>A0AAW0YI54_CHEQU</name>
<proteinExistence type="predicted"/>
<feature type="compositionally biased region" description="Low complexity" evidence="1">
    <location>
        <begin position="134"/>
        <end position="146"/>
    </location>
</feature>
<feature type="compositionally biased region" description="Polar residues" evidence="1">
    <location>
        <begin position="63"/>
        <end position="77"/>
    </location>
</feature>
<gene>
    <name evidence="2" type="ORF">OTU49_014345</name>
</gene>
<evidence type="ECO:0000313" key="2">
    <source>
        <dbReference type="EMBL" id="KAK8751351.1"/>
    </source>
</evidence>
<reference evidence="2 3" key="1">
    <citation type="journal article" date="2024" name="BMC Genomics">
        <title>Genome assembly of redclaw crayfish (Cherax quadricarinatus) provides insights into its immune adaptation and hypoxia tolerance.</title>
        <authorList>
            <person name="Liu Z."/>
            <person name="Zheng J."/>
            <person name="Li H."/>
            <person name="Fang K."/>
            <person name="Wang S."/>
            <person name="He J."/>
            <person name="Zhou D."/>
            <person name="Weng S."/>
            <person name="Chi M."/>
            <person name="Gu Z."/>
            <person name="He J."/>
            <person name="Li F."/>
            <person name="Wang M."/>
        </authorList>
    </citation>
    <scope>NUCLEOTIDE SEQUENCE [LARGE SCALE GENOMIC DNA]</scope>
    <source>
        <strain evidence="2">ZL_2023a</strain>
    </source>
</reference>
<organism evidence="2 3">
    <name type="scientific">Cherax quadricarinatus</name>
    <name type="common">Australian red claw crayfish</name>
    <dbReference type="NCBI Taxonomy" id="27406"/>
    <lineage>
        <taxon>Eukaryota</taxon>
        <taxon>Metazoa</taxon>
        <taxon>Ecdysozoa</taxon>
        <taxon>Arthropoda</taxon>
        <taxon>Crustacea</taxon>
        <taxon>Multicrustacea</taxon>
        <taxon>Malacostraca</taxon>
        <taxon>Eumalacostraca</taxon>
        <taxon>Eucarida</taxon>
        <taxon>Decapoda</taxon>
        <taxon>Pleocyemata</taxon>
        <taxon>Astacidea</taxon>
        <taxon>Parastacoidea</taxon>
        <taxon>Parastacidae</taxon>
        <taxon>Cherax</taxon>
    </lineage>
</organism>
<evidence type="ECO:0000313" key="3">
    <source>
        <dbReference type="Proteomes" id="UP001445076"/>
    </source>
</evidence>
<sequence length="163" mass="17806">MGPGDSIEIQRLVDLPSRLSTAAEQRTQHTQSIHRVRSMLQTSGKLAPPRLPQGPEPPRRSFSHQPLPQPHYSNVHNGSGPPPMAGSIRRTGMPPLPPTSAPQHLPPQRSPEEPRHQIIHQLQEQECGDTSPRHSIASNTSSNLSSPPSPGRPPDHHSSSYDS</sequence>
<feature type="compositionally biased region" description="Polar residues" evidence="1">
    <location>
        <begin position="20"/>
        <end position="31"/>
    </location>
</feature>
<dbReference type="AlphaFoldDB" id="A0AAW0YI54"/>
<protein>
    <submittedName>
        <fullName evidence="2">Uncharacterized protein</fullName>
    </submittedName>
</protein>
<evidence type="ECO:0000256" key="1">
    <source>
        <dbReference type="SAM" id="MobiDB-lite"/>
    </source>
</evidence>
<dbReference type="EMBL" id="JARKIK010000006">
    <property type="protein sequence ID" value="KAK8751351.1"/>
    <property type="molecule type" value="Genomic_DNA"/>
</dbReference>
<keyword evidence="3" id="KW-1185">Reference proteome</keyword>